<dbReference type="PANTHER" id="PTHR18934:SF99">
    <property type="entry name" value="ATP-DEPENDENT RNA HELICASE DHX37-RELATED"/>
    <property type="match status" value="1"/>
</dbReference>
<dbReference type="Gene3D" id="3.40.50.300">
    <property type="entry name" value="P-loop containing nucleotide triphosphate hydrolases"/>
    <property type="match status" value="2"/>
</dbReference>
<dbReference type="Pfam" id="PF07717">
    <property type="entry name" value="OB_NTP_bind"/>
    <property type="match status" value="1"/>
</dbReference>
<dbReference type="GO" id="GO:0003723">
    <property type="term" value="F:RNA binding"/>
    <property type="evidence" value="ECO:0007669"/>
    <property type="project" value="TreeGrafter"/>
</dbReference>
<dbReference type="Pfam" id="PF21010">
    <property type="entry name" value="HA2_C"/>
    <property type="match status" value="1"/>
</dbReference>
<dbReference type="OMA" id="KYAYHCA"/>
<dbReference type="EC" id="3.6.4.13" evidence="2"/>
<dbReference type="InterPro" id="IPR001650">
    <property type="entry name" value="Helicase_C-like"/>
</dbReference>
<dbReference type="Pfam" id="PF00271">
    <property type="entry name" value="Helicase_C"/>
    <property type="match status" value="1"/>
</dbReference>
<dbReference type="SMART" id="SM00490">
    <property type="entry name" value="HELICc"/>
    <property type="match status" value="1"/>
</dbReference>
<dbReference type="PROSITE" id="PS51192">
    <property type="entry name" value="HELICASE_ATP_BIND_1"/>
    <property type="match status" value="1"/>
</dbReference>
<keyword evidence="10" id="KW-1185">Reference proteome</keyword>
<keyword evidence="3" id="KW-0547">Nucleotide-binding</keyword>
<dbReference type="GO" id="GO:0003724">
    <property type="term" value="F:RNA helicase activity"/>
    <property type="evidence" value="ECO:0007669"/>
    <property type="project" value="UniProtKB-EC"/>
</dbReference>
<evidence type="ECO:0000256" key="3">
    <source>
        <dbReference type="ARBA" id="ARBA00022741"/>
    </source>
</evidence>
<proteinExistence type="inferred from homology"/>
<dbReference type="RefSeq" id="XP_014248121.1">
    <property type="nucleotide sequence ID" value="XM_014392635.2"/>
</dbReference>
<dbReference type="InterPro" id="IPR014001">
    <property type="entry name" value="Helicase_ATP-bd"/>
</dbReference>
<organism evidence="9 10">
    <name type="scientific">Cimex lectularius</name>
    <name type="common">Bed bug</name>
    <name type="synonym">Acanthia lectularia</name>
    <dbReference type="NCBI Taxonomy" id="79782"/>
    <lineage>
        <taxon>Eukaryota</taxon>
        <taxon>Metazoa</taxon>
        <taxon>Ecdysozoa</taxon>
        <taxon>Arthropoda</taxon>
        <taxon>Hexapoda</taxon>
        <taxon>Insecta</taxon>
        <taxon>Pterygota</taxon>
        <taxon>Neoptera</taxon>
        <taxon>Paraneoptera</taxon>
        <taxon>Hemiptera</taxon>
        <taxon>Heteroptera</taxon>
        <taxon>Panheteroptera</taxon>
        <taxon>Cimicomorpha</taxon>
        <taxon>Cimicidae</taxon>
        <taxon>Cimex</taxon>
    </lineage>
</organism>
<evidence type="ECO:0000256" key="6">
    <source>
        <dbReference type="ARBA" id="ARBA00022840"/>
    </source>
</evidence>
<dbReference type="GO" id="GO:0016787">
    <property type="term" value="F:hydrolase activity"/>
    <property type="evidence" value="ECO:0007669"/>
    <property type="project" value="UniProtKB-KW"/>
</dbReference>
<dbReference type="InterPro" id="IPR048333">
    <property type="entry name" value="HA2_WH"/>
</dbReference>
<dbReference type="InterPro" id="IPR027417">
    <property type="entry name" value="P-loop_NTPase"/>
</dbReference>
<dbReference type="GO" id="GO:0005524">
    <property type="term" value="F:ATP binding"/>
    <property type="evidence" value="ECO:0007669"/>
    <property type="project" value="UniProtKB-KW"/>
</dbReference>
<evidence type="ECO:0000256" key="5">
    <source>
        <dbReference type="ARBA" id="ARBA00022806"/>
    </source>
</evidence>
<keyword evidence="5" id="KW-0347">Helicase</keyword>
<dbReference type="Gene3D" id="1.20.120.1080">
    <property type="match status" value="1"/>
</dbReference>
<keyword evidence="4" id="KW-0378">Hydrolase</keyword>
<dbReference type="GeneID" id="106665851"/>
<dbReference type="Pfam" id="PF23362">
    <property type="entry name" value="DHX37_C"/>
    <property type="match status" value="1"/>
</dbReference>
<dbReference type="InterPro" id="IPR056371">
    <property type="entry name" value="DHX37-like_C"/>
</dbReference>
<reference evidence="9" key="1">
    <citation type="submission" date="2022-01" db="UniProtKB">
        <authorList>
            <consortium name="EnsemblMetazoa"/>
        </authorList>
    </citation>
    <scope>IDENTIFICATION</scope>
</reference>
<dbReference type="InterPro" id="IPR011709">
    <property type="entry name" value="DEAD-box_helicase_OB_fold"/>
</dbReference>
<dbReference type="FunFam" id="3.40.50.300:FF:000895">
    <property type="entry name" value="probable ATP-dependent RNA helicase DHX37"/>
    <property type="match status" value="1"/>
</dbReference>
<evidence type="ECO:0000256" key="2">
    <source>
        <dbReference type="ARBA" id="ARBA00012552"/>
    </source>
</evidence>
<dbReference type="SUPFAM" id="SSF52540">
    <property type="entry name" value="P-loop containing nucleoside triphosphate hydrolases"/>
    <property type="match status" value="1"/>
</dbReference>
<dbReference type="PROSITE" id="PS51194">
    <property type="entry name" value="HELICASE_CTER"/>
    <property type="match status" value="1"/>
</dbReference>
<keyword evidence="6" id="KW-0067">ATP-binding</keyword>
<dbReference type="CDD" id="cd18791">
    <property type="entry name" value="SF2_C_RHA"/>
    <property type="match status" value="1"/>
</dbReference>
<feature type="domain" description="Helicase C-terminal" evidence="8">
    <location>
        <begin position="546"/>
        <end position="737"/>
    </location>
</feature>
<dbReference type="InterPro" id="IPR007502">
    <property type="entry name" value="Helicase-assoc_dom"/>
</dbReference>
<evidence type="ECO:0000313" key="10">
    <source>
        <dbReference type="Proteomes" id="UP000494040"/>
    </source>
</evidence>
<dbReference type="Pfam" id="PF04408">
    <property type="entry name" value="WHD_HA2"/>
    <property type="match status" value="1"/>
</dbReference>
<dbReference type="GO" id="GO:0005730">
    <property type="term" value="C:nucleolus"/>
    <property type="evidence" value="ECO:0007669"/>
    <property type="project" value="TreeGrafter"/>
</dbReference>
<evidence type="ECO:0000259" key="8">
    <source>
        <dbReference type="PROSITE" id="PS51194"/>
    </source>
</evidence>
<feature type="domain" description="Helicase ATP-binding" evidence="7">
    <location>
        <begin position="290"/>
        <end position="457"/>
    </location>
</feature>
<evidence type="ECO:0000256" key="1">
    <source>
        <dbReference type="ARBA" id="ARBA00008792"/>
    </source>
</evidence>
<dbReference type="CTD" id="31205"/>
<dbReference type="OrthoDB" id="10025033at2759"/>
<dbReference type="GO" id="GO:0000462">
    <property type="term" value="P:maturation of SSU-rRNA from tricistronic rRNA transcript (SSU-rRNA, 5.8S rRNA, LSU-rRNA)"/>
    <property type="evidence" value="ECO:0007669"/>
    <property type="project" value="TreeGrafter"/>
</dbReference>
<evidence type="ECO:0000313" key="9">
    <source>
        <dbReference type="EnsemblMetazoa" id="XP_014248121.1"/>
    </source>
</evidence>
<name>A0A8I6RMM7_CIMLE</name>
<dbReference type="InterPro" id="IPR011545">
    <property type="entry name" value="DEAD/DEAH_box_helicase_dom"/>
</dbReference>
<dbReference type="Proteomes" id="UP000494040">
    <property type="component" value="Unassembled WGS sequence"/>
</dbReference>
<accession>A0A8I6RMM7</accession>
<dbReference type="PANTHER" id="PTHR18934">
    <property type="entry name" value="ATP-DEPENDENT RNA HELICASE"/>
    <property type="match status" value="1"/>
</dbReference>
<protein>
    <recommendedName>
        <fullName evidence="2">RNA helicase</fullName>
        <ecNumber evidence="2">3.6.4.13</ecNumber>
    </recommendedName>
</protein>
<dbReference type="InterPro" id="IPR002464">
    <property type="entry name" value="DNA/RNA_helicase_DEAH_CS"/>
</dbReference>
<dbReference type="SMART" id="SM00487">
    <property type="entry name" value="DEXDc"/>
    <property type="match status" value="1"/>
</dbReference>
<dbReference type="CDD" id="cd17982">
    <property type="entry name" value="DEXHc_DHX37"/>
    <property type="match status" value="1"/>
</dbReference>
<evidence type="ECO:0000259" key="7">
    <source>
        <dbReference type="PROSITE" id="PS51192"/>
    </source>
</evidence>
<evidence type="ECO:0000256" key="4">
    <source>
        <dbReference type="ARBA" id="ARBA00022801"/>
    </source>
</evidence>
<dbReference type="PROSITE" id="PS00690">
    <property type="entry name" value="DEAH_ATP_HELICASE"/>
    <property type="match status" value="1"/>
</dbReference>
<sequence length="1155" mass="131092">MGKNKKRFNWKARQVAETVIDDSEQKKIKVDLEVGSAYDECNALVLPAKKRNTKVKKPDVKAAKLLSKTQRKKLEKIVERKKKKQNRSSLLESLAETQVSNNELSMLTSITEVQTKGLKRRYNDNVEDWSKKINIEALQTSSKTDENESFKVNSIKKGRKWMRMLASMFPIQKKKDPNVIGVEPSSSEEISSDEEAVQEIEKKEETIQLNDKTKDLANVVNDNVSNEDRICAKSESNTVTTSKEKNSVKQSCVNTTTQREPAVFVSVKRTEEIQAARLKLPILAEEQVIMEAINENPIILLVGETGSGKTTQVPQFLYEAGYSRNGKLIGITEPRRVAAISMAKRVGEELNLGPEKVSYLIRFEGNVTPETEIKFMTDGVLLKEIQSDFLLNKYSVIILDEAHERSVYTDILMGLLSRIVPLRHKRNQPLKLIIMSATLRVEDFTKNYHLFKTPPPVIKVESRQFPVSIHFNKRTNPDYLKEAFRKTCRIHTQLPDGGILVFLTGQQEVNGLVSKLRKAFPLKNKALLVEDKSTEKEDNEDDDDLDMEKVLQKVKKKRNMIIKLPEINLDNYDVAPNDDTELDMLDESDNEQDDWGEDDFIHKNAQPMWVLPLYSILPTHKQAKVFQPPPEGYRLCVVATNVAETSLTIPGIKYIVDTGKVKTKLYDKATGVTAFSVVWTSKSGANQRAGRAGRTGPGHCYRLYSSAMFNDEFEEWAVPEMQKRPVDELVLQMKSLGIQRVVNFPFPSPPDHTQLKVAEQKLSLLGALKQDSDKEFSGRLTPLGESMARFPVAPRFAKMLCLSHQHNLLEYTVAIAAAMSVQEILLNTDENGGKVTRKKWNGTGNSLLLGDAMVLLRIVGAAEYANSNGKLDEFCAQNNVRQKAIIEVRKIRLQLTNEINLLNPDLNLSVNPKMEPPNETQARLLRQIVLSGFVDQVARKCDEEIIGKSVKKKPLYNTPDLEEPAQIHSSCALYKEYPEWIIYQEIYETNKIYLRGVTAIEPEWLPIFAPSLCNLAEPLETPAPFYDKNTGTVRCRTTGTFGRSGWELPIVEMEHPEGLAKYKWFAVFLLDGSIFQKLEKYKDKLLSSPQIMTKSWSKFQPRTEYLLKALASEEVDSKSKLLNVWTTNPKFLLAPYQSWLPDDLHNEIAVKWPPT</sequence>
<dbReference type="EnsemblMetazoa" id="XM_014392635.2">
    <property type="protein sequence ID" value="XP_014248121.1"/>
    <property type="gene ID" value="LOC106665851"/>
</dbReference>
<dbReference type="KEGG" id="clec:106665851"/>
<dbReference type="AlphaFoldDB" id="A0A8I6RMM7"/>
<dbReference type="Pfam" id="PF00270">
    <property type="entry name" value="DEAD"/>
    <property type="match status" value="1"/>
</dbReference>
<dbReference type="SMART" id="SM00847">
    <property type="entry name" value="HA2"/>
    <property type="match status" value="1"/>
</dbReference>
<dbReference type="FunFam" id="3.40.50.300:FF:003770">
    <property type="entry name" value="ATP-dependent RNA helicase DHR1, putative"/>
    <property type="match status" value="1"/>
</dbReference>
<comment type="similarity">
    <text evidence="1">Belongs to the DEAD box helicase family. DEAH subfamily.</text>
</comment>